<feature type="compositionally biased region" description="Low complexity" evidence="1">
    <location>
        <begin position="62"/>
        <end position="74"/>
    </location>
</feature>
<evidence type="ECO:0000256" key="1">
    <source>
        <dbReference type="SAM" id="MobiDB-lite"/>
    </source>
</evidence>
<accession>A0A9W7B4B1</accession>
<sequence length="218" mass="22659">MVSSFFLVSSCADTFRFLPTQTDTHTKNTKLCTAFLLAFLLVLPLSTSVAAQGKKSKKSKGSKGSMNSAGMMSMKGKKGKQTLTATGFVKYSGYQGFLEVSGTVGPMTTIGTTQSFGYQLAGVDNACQSGAGSAPNSCGIHIHVGTSCTSKAGAHYFTGSVTTDPWTSITYNTNTIDGTSTGTESVDTGGSSADVSGRTIIIHNWLGGRIACAILEQR</sequence>
<evidence type="ECO:0000313" key="3">
    <source>
        <dbReference type="Proteomes" id="UP001165160"/>
    </source>
</evidence>
<feature type="region of interest" description="Disordered" evidence="1">
    <location>
        <begin position="54"/>
        <end position="74"/>
    </location>
</feature>
<proteinExistence type="predicted"/>
<protein>
    <recommendedName>
        <fullName evidence="4">Superoxide dismutase copper/zinc binding domain-containing protein</fullName>
    </recommendedName>
</protein>
<dbReference type="Proteomes" id="UP001165160">
    <property type="component" value="Unassembled WGS sequence"/>
</dbReference>
<dbReference type="AlphaFoldDB" id="A0A9W7B4B1"/>
<evidence type="ECO:0000313" key="2">
    <source>
        <dbReference type="EMBL" id="GMH83756.1"/>
    </source>
</evidence>
<evidence type="ECO:0008006" key="4">
    <source>
        <dbReference type="Google" id="ProtNLM"/>
    </source>
</evidence>
<dbReference type="SUPFAM" id="SSF49329">
    <property type="entry name" value="Cu,Zn superoxide dismutase-like"/>
    <property type="match status" value="1"/>
</dbReference>
<organism evidence="2 3">
    <name type="scientific">Triparma verrucosa</name>
    <dbReference type="NCBI Taxonomy" id="1606542"/>
    <lineage>
        <taxon>Eukaryota</taxon>
        <taxon>Sar</taxon>
        <taxon>Stramenopiles</taxon>
        <taxon>Ochrophyta</taxon>
        <taxon>Bolidophyceae</taxon>
        <taxon>Parmales</taxon>
        <taxon>Triparmaceae</taxon>
        <taxon>Triparma</taxon>
    </lineage>
</organism>
<dbReference type="GO" id="GO:0046872">
    <property type="term" value="F:metal ion binding"/>
    <property type="evidence" value="ECO:0007669"/>
    <property type="project" value="InterPro"/>
</dbReference>
<name>A0A9W7B4B1_9STRA</name>
<comment type="caution">
    <text evidence="2">The sequence shown here is derived from an EMBL/GenBank/DDBJ whole genome shotgun (WGS) entry which is preliminary data.</text>
</comment>
<keyword evidence="3" id="KW-1185">Reference proteome</keyword>
<gene>
    <name evidence="2" type="ORF">TrVE_jg3504</name>
</gene>
<dbReference type="EMBL" id="BRXX01000030">
    <property type="protein sequence ID" value="GMH83756.1"/>
    <property type="molecule type" value="Genomic_DNA"/>
</dbReference>
<dbReference type="GO" id="GO:0006801">
    <property type="term" value="P:superoxide metabolic process"/>
    <property type="evidence" value="ECO:0007669"/>
    <property type="project" value="InterPro"/>
</dbReference>
<dbReference type="InterPro" id="IPR036423">
    <property type="entry name" value="SOD-like_Cu/Zn_dom_sf"/>
</dbReference>
<reference evidence="3" key="1">
    <citation type="journal article" date="2023" name="Commun. Biol.">
        <title>Genome analysis of Parmales, the sister group of diatoms, reveals the evolutionary specialization of diatoms from phago-mixotrophs to photoautotrophs.</title>
        <authorList>
            <person name="Ban H."/>
            <person name="Sato S."/>
            <person name="Yoshikawa S."/>
            <person name="Yamada K."/>
            <person name="Nakamura Y."/>
            <person name="Ichinomiya M."/>
            <person name="Sato N."/>
            <person name="Blanc-Mathieu R."/>
            <person name="Endo H."/>
            <person name="Kuwata A."/>
            <person name="Ogata H."/>
        </authorList>
    </citation>
    <scope>NUCLEOTIDE SEQUENCE [LARGE SCALE GENOMIC DNA]</scope>
    <source>
        <strain evidence="3">NIES 3699</strain>
    </source>
</reference>